<evidence type="ECO:0000313" key="4">
    <source>
        <dbReference type="Proteomes" id="UP001234178"/>
    </source>
</evidence>
<feature type="compositionally biased region" description="Acidic residues" evidence="1">
    <location>
        <begin position="28"/>
        <end position="37"/>
    </location>
</feature>
<dbReference type="CDD" id="cd00037">
    <property type="entry name" value="CLECT"/>
    <property type="match status" value="1"/>
</dbReference>
<evidence type="ECO:0000313" key="3">
    <source>
        <dbReference type="EMBL" id="KAK4029126.1"/>
    </source>
</evidence>
<dbReference type="EMBL" id="JAOYFB010000039">
    <property type="protein sequence ID" value="KAK4029126.1"/>
    <property type="molecule type" value="Genomic_DNA"/>
</dbReference>
<feature type="region of interest" description="Disordered" evidence="1">
    <location>
        <begin position="1"/>
        <end position="59"/>
    </location>
</feature>
<sequence length="348" mass="39697">MYDRNVIPFSQNGGIPFSDGTVVRGDENESTESEIDDELPKPRKKTYASPLKPESEPKEKSCRSACNIAIFILFVGIVVTLIVLSTGDRPLASAIRQSMQSSGNLISNWFEQPLNDTDALGNVIVEEQPPAWVDIWSTTTTLRPIQTPPTKRPSADVVTPSAVFSKENYRYEFFKHTWTLEVAISICGRRNGLLIYIDDDDEMESISHWIRFNVTDKLPYTRAGHYWTGGFSQNSNPSLLNYKWSWRGRPDSSKTGYQNFCPNYAAGFEGIWETAPNRNLNIVMDFRRGHIMEPTMGCWRLQFPMVDLDTLGAEQMELTVIEKGVKTSYELRYFNINNEEEDDDDDKE</sequence>
<keyword evidence="2" id="KW-0812">Transmembrane</keyword>
<reference evidence="3 4" key="1">
    <citation type="journal article" date="2023" name="Nucleic Acids Res.">
        <title>The hologenome of Daphnia magna reveals possible DNA methylation and microbiome-mediated evolution of the host genome.</title>
        <authorList>
            <person name="Chaturvedi A."/>
            <person name="Li X."/>
            <person name="Dhandapani V."/>
            <person name="Marshall H."/>
            <person name="Kissane S."/>
            <person name="Cuenca-Cambronero M."/>
            <person name="Asole G."/>
            <person name="Calvet F."/>
            <person name="Ruiz-Romero M."/>
            <person name="Marangio P."/>
            <person name="Guigo R."/>
            <person name="Rago D."/>
            <person name="Mirbahai L."/>
            <person name="Eastwood N."/>
            <person name="Colbourne J.K."/>
            <person name="Zhou J."/>
            <person name="Mallon E."/>
            <person name="Orsini L."/>
        </authorList>
    </citation>
    <scope>NUCLEOTIDE SEQUENCE [LARGE SCALE GENOMIC DNA]</scope>
    <source>
        <strain evidence="3">LRV0_1</strain>
    </source>
</reference>
<keyword evidence="2" id="KW-1133">Transmembrane helix</keyword>
<comment type="caution">
    <text evidence="3">The sequence shown here is derived from an EMBL/GenBank/DDBJ whole genome shotgun (WGS) entry which is preliminary data.</text>
</comment>
<gene>
    <name evidence="3" type="ORF">OUZ56_022136</name>
</gene>
<evidence type="ECO:0000256" key="1">
    <source>
        <dbReference type="SAM" id="MobiDB-lite"/>
    </source>
</evidence>
<accession>A0ABR0AVH6</accession>
<dbReference type="InterPro" id="IPR016186">
    <property type="entry name" value="C-type_lectin-like/link_sf"/>
</dbReference>
<feature type="transmembrane region" description="Helical" evidence="2">
    <location>
        <begin position="65"/>
        <end position="84"/>
    </location>
</feature>
<dbReference type="InterPro" id="IPR016187">
    <property type="entry name" value="CTDL_fold"/>
</dbReference>
<evidence type="ECO:0000256" key="2">
    <source>
        <dbReference type="SAM" id="Phobius"/>
    </source>
</evidence>
<protein>
    <submittedName>
        <fullName evidence="3">Uncharacterized protein</fullName>
    </submittedName>
</protein>
<organism evidence="3 4">
    <name type="scientific">Daphnia magna</name>
    <dbReference type="NCBI Taxonomy" id="35525"/>
    <lineage>
        <taxon>Eukaryota</taxon>
        <taxon>Metazoa</taxon>
        <taxon>Ecdysozoa</taxon>
        <taxon>Arthropoda</taxon>
        <taxon>Crustacea</taxon>
        <taxon>Branchiopoda</taxon>
        <taxon>Diplostraca</taxon>
        <taxon>Cladocera</taxon>
        <taxon>Anomopoda</taxon>
        <taxon>Daphniidae</taxon>
        <taxon>Daphnia</taxon>
    </lineage>
</organism>
<dbReference type="Gene3D" id="3.10.100.10">
    <property type="entry name" value="Mannose-Binding Protein A, subunit A"/>
    <property type="match status" value="1"/>
</dbReference>
<keyword evidence="4" id="KW-1185">Reference proteome</keyword>
<dbReference type="Proteomes" id="UP001234178">
    <property type="component" value="Unassembled WGS sequence"/>
</dbReference>
<dbReference type="SUPFAM" id="SSF56436">
    <property type="entry name" value="C-type lectin-like"/>
    <property type="match status" value="1"/>
</dbReference>
<name>A0ABR0AVH6_9CRUS</name>
<keyword evidence="2" id="KW-0472">Membrane</keyword>
<proteinExistence type="predicted"/>